<accession>U4L212</accession>
<reference evidence="1 2" key="1">
    <citation type="journal article" date="2013" name="PLoS Genet.">
        <title>The genome and development-dependent transcriptomes of Pyronema confluens: a window into fungal evolution.</title>
        <authorList>
            <person name="Traeger S."/>
            <person name="Altegoer F."/>
            <person name="Freitag M."/>
            <person name="Gabaldon T."/>
            <person name="Kempken F."/>
            <person name="Kumar A."/>
            <person name="Marcet-Houben M."/>
            <person name="Poggeler S."/>
            <person name="Stajich J.E."/>
            <person name="Nowrousian M."/>
        </authorList>
    </citation>
    <scope>NUCLEOTIDE SEQUENCE [LARGE SCALE GENOMIC DNA]</scope>
    <source>
        <strain evidence="2">CBS 100304</strain>
        <tissue evidence="1">Vegetative mycelium</tissue>
    </source>
</reference>
<dbReference type="Proteomes" id="UP000018144">
    <property type="component" value="Unassembled WGS sequence"/>
</dbReference>
<dbReference type="AlphaFoldDB" id="U4L212"/>
<protein>
    <submittedName>
        <fullName evidence="1">Uncharacterized protein</fullName>
    </submittedName>
</protein>
<keyword evidence="2" id="KW-1185">Reference proteome</keyword>
<proteinExistence type="predicted"/>
<sequence length="149" mass="17146">MAPPPFSTTLTDNQTITLQSQESSHYTQATSRPPVRASRIVKTPTHQIIRSILQRLPDFSTEEELHRFLFSSEENLGANGISIILHLHKHQHWLSYDSEARYRKVPIMKIVHAMEANWETENQVKRFQSMEERCKAFFAAVEEVEGGAV</sequence>
<organism evidence="1 2">
    <name type="scientific">Pyronema omphalodes (strain CBS 100304)</name>
    <name type="common">Pyronema confluens</name>
    <dbReference type="NCBI Taxonomy" id="1076935"/>
    <lineage>
        <taxon>Eukaryota</taxon>
        <taxon>Fungi</taxon>
        <taxon>Dikarya</taxon>
        <taxon>Ascomycota</taxon>
        <taxon>Pezizomycotina</taxon>
        <taxon>Pezizomycetes</taxon>
        <taxon>Pezizales</taxon>
        <taxon>Pyronemataceae</taxon>
        <taxon>Pyronema</taxon>
    </lineage>
</organism>
<name>U4L212_PYROM</name>
<gene>
    <name evidence="1" type="ORF">PCON_05885</name>
</gene>
<evidence type="ECO:0000313" key="1">
    <source>
        <dbReference type="EMBL" id="CCX06298.1"/>
    </source>
</evidence>
<evidence type="ECO:0000313" key="2">
    <source>
        <dbReference type="Proteomes" id="UP000018144"/>
    </source>
</evidence>
<dbReference type="EMBL" id="HF935285">
    <property type="protein sequence ID" value="CCX06298.1"/>
    <property type="molecule type" value="Genomic_DNA"/>
</dbReference>